<name>A0ABU6PJ58_9BACI</name>
<dbReference type="InterPro" id="IPR009881">
    <property type="entry name" value="DUF1433"/>
</dbReference>
<organism evidence="2 3">
    <name type="scientific">Bacillus nitratireducens</name>
    <dbReference type="NCBI Taxonomy" id="2026193"/>
    <lineage>
        <taxon>Bacteria</taxon>
        <taxon>Bacillati</taxon>
        <taxon>Bacillota</taxon>
        <taxon>Bacilli</taxon>
        <taxon>Bacillales</taxon>
        <taxon>Bacillaceae</taxon>
        <taxon>Bacillus</taxon>
        <taxon>Bacillus cereus group</taxon>
    </lineage>
</organism>
<keyword evidence="3" id="KW-1185">Reference proteome</keyword>
<reference evidence="2 3" key="1">
    <citation type="submission" date="2023-03" db="EMBL/GenBank/DDBJ databases">
        <title>Bacillus Genome Sequencing.</title>
        <authorList>
            <person name="Dunlap C."/>
        </authorList>
    </citation>
    <scope>NUCLEOTIDE SEQUENCE [LARGE SCALE GENOMIC DNA]</scope>
    <source>
        <strain evidence="2 3">NRS-319</strain>
    </source>
</reference>
<evidence type="ECO:0000313" key="2">
    <source>
        <dbReference type="EMBL" id="MED4680893.1"/>
    </source>
</evidence>
<proteinExistence type="predicted"/>
<dbReference type="Proteomes" id="UP001336122">
    <property type="component" value="Unassembled WGS sequence"/>
</dbReference>
<dbReference type="EMBL" id="JARTIK010000030">
    <property type="protein sequence ID" value="MED4680893.1"/>
    <property type="molecule type" value="Genomic_DNA"/>
</dbReference>
<dbReference type="RefSeq" id="WP_309443375.1">
    <property type="nucleotide sequence ID" value="NZ_JARTIK010000030.1"/>
</dbReference>
<accession>A0ABU6PJ58</accession>
<protein>
    <submittedName>
        <fullName evidence="2">DUF1433 domain-containing protein</fullName>
    </submittedName>
</protein>
<dbReference type="Gene3D" id="3.10.450.130">
    <property type="entry name" value="folded 79 residue fragment of lin0334 like domains"/>
    <property type="match status" value="1"/>
</dbReference>
<evidence type="ECO:0000256" key="1">
    <source>
        <dbReference type="SAM" id="MobiDB-lite"/>
    </source>
</evidence>
<evidence type="ECO:0000313" key="3">
    <source>
        <dbReference type="Proteomes" id="UP001336122"/>
    </source>
</evidence>
<feature type="region of interest" description="Disordered" evidence="1">
    <location>
        <begin position="116"/>
        <end position="160"/>
    </location>
</feature>
<dbReference type="Pfam" id="PF07252">
    <property type="entry name" value="DUF1433"/>
    <property type="match status" value="1"/>
</dbReference>
<sequence>MEKYNKKFFFCGILSVSLLVIAAVGAYHYMKEQQNEELNKYMEEQKIRIEKYLKYNYNNVHSVTVTGMHKNPTGVIHIEGYINEDKNLKIDTSIESEKGIEFVDILSVEFYDENKKPELEDKSKSVSEIEAEEKRKSSGENTKETARVSPLDKYNWNNRV</sequence>
<gene>
    <name evidence="2" type="ORF">P9485_24440</name>
</gene>
<comment type="caution">
    <text evidence="2">The sequence shown here is derived from an EMBL/GenBank/DDBJ whole genome shotgun (WGS) entry which is preliminary data.</text>
</comment>
<feature type="compositionally biased region" description="Basic and acidic residues" evidence="1">
    <location>
        <begin position="116"/>
        <end position="146"/>
    </location>
</feature>